<keyword evidence="1 2" id="KW-0129">CBS domain</keyword>
<dbReference type="SUPFAM" id="SSF54631">
    <property type="entry name" value="CBS-domain pair"/>
    <property type="match status" value="1"/>
</dbReference>
<dbReference type="InterPro" id="IPR046342">
    <property type="entry name" value="CBS_dom_sf"/>
</dbReference>
<dbReference type="Pfam" id="PF00571">
    <property type="entry name" value="CBS"/>
    <property type="match status" value="2"/>
</dbReference>
<dbReference type="PANTHER" id="PTHR43080:SF2">
    <property type="entry name" value="CBS DOMAIN-CONTAINING PROTEIN"/>
    <property type="match status" value="1"/>
</dbReference>
<dbReference type="InterPro" id="IPR051257">
    <property type="entry name" value="Diverse_CBS-Domain"/>
</dbReference>
<accession>A0ABP6SKS3</accession>
<feature type="domain" description="CBS" evidence="3">
    <location>
        <begin position="8"/>
        <end position="66"/>
    </location>
</feature>
<dbReference type="SMART" id="SM00116">
    <property type="entry name" value="CBS"/>
    <property type="match status" value="2"/>
</dbReference>
<keyword evidence="5" id="KW-1185">Reference proteome</keyword>
<evidence type="ECO:0000313" key="5">
    <source>
        <dbReference type="Proteomes" id="UP001499990"/>
    </source>
</evidence>
<evidence type="ECO:0000313" key="4">
    <source>
        <dbReference type="EMBL" id="GAA3379241.1"/>
    </source>
</evidence>
<proteinExistence type="predicted"/>
<dbReference type="EMBL" id="BAAAYL010000001">
    <property type="protein sequence ID" value="GAA3379241.1"/>
    <property type="molecule type" value="Genomic_DNA"/>
</dbReference>
<dbReference type="Proteomes" id="UP001499990">
    <property type="component" value="Unassembled WGS sequence"/>
</dbReference>
<dbReference type="InterPro" id="IPR000644">
    <property type="entry name" value="CBS_dom"/>
</dbReference>
<organism evidence="4 5">
    <name type="scientific">Streptomyces sannanensis</name>
    <dbReference type="NCBI Taxonomy" id="285536"/>
    <lineage>
        <taxon>Bacteria</taxon>
        <taxon>Bacillati</taxon>
        <taxon>Actinomycetota</taxon>
        <taxon>Actinomycetes</taxon>
        <taxon>Kitasatosporales</taxon>
        <taxon>Streptomycetaceae</taxon>
        <taxon>Streptomyces</taxon>
    </lineage>
</organism>
<comment type="caution">
    <text evidence="4">The sequence shown here is derived from an EMBL/GenBank/DDBJ whole genome shotgun (WGS) entry which is preliminary data.</text>
</comment>
<protein>
    <submittedName>
        <fullName evidence="4">Hypoxic response protein Hrp1</fullName>
    </submittedName>
</protein>
<evidence type="ECO:0000256" key="1">
    <source>
        <dbReference type="ARBA" id="ARBA00023122"/>
    </source>
</evidence>
<dbReference type="Gene3D" id="3.10.580.10">
    <property type="entry name" value="CBS-domain"/>
    <property type="match status" value="1"/>
</dbReference>
<dbReference type="PANTHER" id="PTHR43080">
    <property type="entry name" value="CBS DOMAIN-CONTAINING PROTEIN CBSX3, MITOCHONDRIAL"/>
    <property type="match status" value="1"/>
</dbReference>
<evidence type="ECO:0000256" key="2">
    <source>
        <dbReference type="PROSITE-ProRule" id="PRU00703"/>
    </source>
</evidence>
<dbReference type="RefSeq" id="WP_345043826.1">
    <property type="nucleotide sequence ID" value="NZ_BAAAYL010000001.1"/>
</dbReference>
<dbReference type="PROSITE" id="PS51371">
    <property type="entry name" value="CBS"/>
    <property type="match status" value="2"/>
</dbReference>
<reference evidence="5" key="1">
    <citation type="journal article" date="2019" name="Int. J. Syst. Evol. Microbiol.">
        <title>The Global Catalogue of Microorganisms (GCM) 10K type strain sequencing project: providing services to taxonomists for standard genome sequencing and annotation.</title>
        <authorList>
            <consortium name="The Broad Institute Genomics Platform"/>
            <consortium name="The Broad Institute Genome Sequencing Center for Infectious Disease"/>
            <person name="Wu L."/>
            <person name="Ma J."/>
        </authorList>
    </citation>
    <scope>NUCLEOTIDE SEQUENCE [LARGE SCALE GENOMIC DNA]</scope>
    <source>
        <strain evidence="5">JCM 9651</strain>
    </source>
</reference>
<name>A0ABP6SKS3_9ACTN</name>
<evidence type="ECO:0000259" key="3">
    <source>
        <dbReference type="PROSITE" id="PS51371"/>
    </source>
</evidence>
<sequence length="139" mass="14694">MLTARDLMTGDLRVIPATETLDRAAQVMRDHDFGALPVRSSDGELTGIVTDRDIVVKCVAAGKDPSRVTAGDLAQGNLIAVDADAGAAEAVKLMSEARVRRIVVMEAGRPVGMISEANLVRKLPANQIASFTESVYGTD</sequence>
<gene>
    <name evidence="4" type="primary">hrp1_2</name>
    <name evidence="4" type="ORF">GCM10020367_62010</name>
</gene>
<feature type="domain" description="CBS" evidence="3">
    <location>
        <begin position="73"/>
        <end position="130"/>
    </location>
</feature>